<keyword evidence="2" id="KW-0472">Membrane</keyword>
<dbReference type="PATRIC" id="fig|1423718.3.peg.1390"/>
<proteinExistence type="predicted"/>
<dbReference type="InterPro" id="IPR001466">
    <property type="entry name" value="Beta-lactam-related"/>
</dbReference>
<comment type="subcellular location">
    <subcellularLocation>
        <location evidence="1">Membrane</location>
    </subcellularLocation>
</comment>
<dbReference type="InterPro" id="IPR050491">
    <property type="entry name" value="AmpC-like"/>
</dbReference>
<dbReference type="GO" id="GO:0016020">
    <property type="term" value="C:membrane"/>
    <property type="evidence" value="ECO:0007669"/>
    <property type="project" value="UniProtKB-SubCell"/>
</dbReference>
<organism evidence="5 6">
    <name type="scientific">Ligilactobacillus agilis DSM 20509</name>
    <dbReference type="NCBI Taxonomy" id="1423718"/>
    <lineage>
        <taxon>Bacteria</taxon>
        <taxon>Bacillati</taxon>
        <taxon>Bacillota</taxon>
        <taxon>Bacilli</taxon>
        <taxon>Lactobacillales</taxon>
        <taxon>Lactobacillaceae</taxon>
        <taxon>Ligilactobacillus</taxon>
    </lineage>
</organism>
<dbReference type="RefSeq" id="WP_056976117.1">
    <property type="nucleotide sequence ID" value="NZ_AYYP01000012.1"/>
</dbReference>
<dbReference type="SUPFAM" id="SSF56601">
    <property type="entry name" value="beta-lactamase/transpeptidase-like"/>
    <property type="match status" value="1"/>
</dbReference>
<dbReference type="AlphaFoldDB" id="A0A0R2AR77"/>
<accession>A0A0R2AR77</accession>
<dbReference type="Proteomes" id="UP000051008">
    <property type="component" value="Unassembled WGS sequence"/>
</dbReference>
<comment type="caution">
    <text evidence="5">The sequence shown here is derived from an EMBL/GenBank/DDBJ whole genome shotgun (WGS) entry which is preliminary data.</text>
</comment>
<protein>
    <submittedName>
        <fullName evidence="5">Penicillin-binding protein (Beta-lactamase class C)</fullName>
    </submittedName>
</protein>
<dbReference type="PANTHER" id="PTHR46825">
    <property type="entry name" value="D-ALANYL-D-ALANINE-CARBOXYPEPTIDASE/ENDOPEPTIDASE AMPH"/>
    <property type="match status" value="1"/>
</dbReference>
<sequence>MKKFNLMLILVALLVSNPITTKAQTNPNTHAIKLAHKLIKQKHFAGTITLVKNGQIIAQISNGYQNYQTKVKNTATTPYMIGSVSKAITAQLIALLAQNKKLALTDRLATYYPNLPGASKVTLAELLNHRSGLDTSYFSLHKHYDSYQTYLTDLVHQAKIDPQNINSWHYSSYNYNLLAGIITQVSGQSYATFLKQAITTPLGIHLDLMQATALKSYSYLRGGFFSQTDYNPYNNYGAGQVAMNGRDLYYLLAAFLQSKLLAPNLTATLYNKPPTAAFPYYSAGFYHLQSGVYHLHGTQLGDETSVTISPDGQQAVLVQSNVTAYTKGGVNYTFDLPLFAALNK</sequence>
<feature type="signal peptide" evidence="3">
    <location>
        <begin position="1"/>
        <end position="23"/>
    </location>
</feature>
<dbReference type="Gene3D" id="3.40.710.10">
    <property type="entry name" value="DD-peptidase/beta-lactamase superfamily"/>
    <property type="match status" value="1"/>
</dbReference>
<evidence type="ECO:0000256" key="3">
    <source>
        <dbReference type="SAM" id="SignalP"/>
    </source>
</evidence>
<feature type="domain" description="Beta-lactamase-related" evidence="4">
    <location>
        <begin position="38"/>
        <end position="323"/>
    </location>
</feature>
<reference evidence="5 6" key="1">
    <citation type="journal article" date="2015" name="Genome Announc.">
        <title>Expanding the biotechnology potential of lactobacilli through comparative genomics of 213 strains and associated genera.</title>
        <authorList>
            <person name="Sun Z."/>
            <person name="Harris H.M."/>
            <person name="McCann A."/>
            <person name="Guo C."/>
            <person name="Argimon S."/>
            <person name="Zhang W."/>
            <person name="Yang X."/>
            <person name="Jeffery I.B."/>
            <person name="Cooney J.C."/>
            <person name="Kagawa T.F."/>
            <person name="Liu W."/>
            <person name="Song Y."/>
            <person name="Salvetti E."/>
            <person name="Wrobel A."/>
            <person name="Rasinkangas P."/>
            <person name="Parkhill J."/>
            <person name="Rea M.C."/>
            <person name="O'Sullivan O."/>
            <person name="Ritari J."/>
            <person name="Douillard F.P."/>
            <person name="Paul Ross R."/>
            <person name="Yang R."/>
            <person name="Briner A.E."/>
            <person name="Felis G.E."/>
            <person name="de Vos W.M."/>
            <person name="Barrangou R."/>
            <person name="Klaenhammer T.R."/>
            <person name="Caufield P.W."/>
            <person name="Cui Y."/>
            <person name="Zhang H."/>
            <person name="O'Toole P.W."/>
        </authorList>
    </citation>
    <scope>NUCLEOTIDE SEQUENCE [LARGE SCALE GENOMIC DNA]</scope>
    <source>
        <strain evidence="5 6">DSM 20509</strain>
    </source>
</reference>
<evidence type="ECO:0000313" key="6">
    <source>
        <dbReference type="Proteomes" id="UP000051008"/>
    </source>
</evidence>
<dbReference type="EMBL" id="AYYP01000012">
    <property type="protein sequence ID" value="KRM65644.1"/>
    <property type="molecule type" value="Genomic_DNA"/>
</dbReference>
<gene>
    <name evidence="5" type="ORF">FC14_GL001329</name>
</gene>
<evidence type="ECO:0000259" key="4">
    <source>
        <dbReference type="Pfam" id="PF00144"/>
    </source>
</evidence>
<dbReference type="OrthoDB" id="2151402at2"/>
<evidence type="ECO:0000313" key="5">
    <source>
        <dbReference type="EMBL" id="KRM65644.1"/>
    </source>
</evidence>
<keyword evidence="3" id="KW-0732">Signal</keyword>
<feature type="chain" id="PRO_5006414987" evidence="3">
    <location>
        <begin position="24"/>
        <end position="344"/>
    </location>
</feature>
<name>A0A0R2AR77_9LACO</name>
<dbReference type="Pfam" id="PF00144">
    <property type="entry name" value="Beta-lactamase"/>
    <property type="match status" value="1"/>
</dbReference>
<dbReference type="InterPro" id="IPR012338">
    <property type="entry name" value="Beta-lactam/transpept-like"/>
</dbReference>
<keyword evidence="6" id="KW-1185">Reference proteome</keyword>
<evidence type="ECO:0000256" key="1">
    <source>
        <dbReference type="ARBA" id="ARBA00004370"/>
    </source>
</evidence>
<dbReference type="PANTHER" id="PTHR46825:SF11">
    <property type="entry name" value="PENICILLIN-BINDING PROTEIN 4"/>
    <property type="match status" value="1"/>
</dbReference>
<evidence type="ECO:0000256" key="2">
    <source>
        <dbReference type="ARBA" id="ARBA00023136"/>
    </source>
</evidence>